<name>A0A9D4RVK3_DREPO</name>
<evidence type="ECO:0000313" key="1">
    <source>
        <dbReference type="EMBL" id="KAH3880470.1"/>
    </source>
</evidence>
<sequence length="55" mass="5680">MTPVCSPSLFSATISELAQTDVSVVQLTCTDGDKTSPNKDITTYIISSGNTGNLG</sequence>
<evidence type="ECO:0000313" key="2">
    <source>
        <dbReference type="Proteomes" id="UP000828390"/>
    </source>
</evidence>
<dbReference type="Proteomes" id="UP000828390">
    <property type="component" value="Unassembled WGS sequence"/>
</dbReference>
<reference evidence="1" key="1">
    <citation type="journal article" date="2019" name="bioRxiv">
        <title>The Genome of the Zebra Mussel, Dreissena polymorpha: A Resource for Invasive Species Research.</title>
        <authorList>
            <person name="McCartney M.A."/>
            <person name="Auch B."/>
            <person name="Kono T."/>
            <person name="Mallez S."/>
            <person name="Zhang Y."/>
            <person name="Obille A."/>
            <person name="Becker A."/>
            <person name="Abrahante J.E."/>
            <person name="Garbe J."/>
            <person name="Badalamenti J.P."/>
            <person name="Herman A."/>
            <person name="Mangelson H."/>
            <person name="Liachko I."/>
            <person name="Sullivan S."/>
            <person name="Sone E.D."/>
            <person name="Koren S."/>
            <person name="Silverstein K.A.T."/>
            <person name="Beckman K.B."/>
            <person name="Gohl D.M."/>
        </authorList>
    </citation>
    <scope>NUCLEOTIDE SEQUENCE</scope>
    <source>
        <strain evidence="1">Duluth1</strain>
        <tissue evidence="1">Whole animal</tissue>
    </source>
</reference>
<dbReference type="EMBL" id="JAIWYP010000001">
    <property type="protein sequence ID" value="KAH3880470.1"/>
    <property type="molecule type" value="Genomic_DNA"/>
</dbReference>
<accession>A0A9D4RVK3</accession>
<organism evidence="1 2">
    <name type="scientific">Dreissena polymorpha</name>
    <name type="common">Zebra mussel</name>
    <name type="synonym">Mytilus polymorpha</name>
    <dbReference type="NCBI Taxonomy" id="45954"/>
    <lineage>
        <taxon>Eukaryota</taxon>
        <taxon>Metazoa</taxon>
        <taxon>Spiralia</taxon>
        <taxon>Lophotrochozoa</taxon>
        <taxon>Mollusca</taxon>
        <taxon>Bivalvia</taxon>
        <taxon>Autobranchia</taxon>
        <taxon>Heteroconchia</taxon>
        <taxon>Euheterodonta</taxon>
        <taxon>Imparidentia</taxon>
        <taxon>Neoheterodontei</taxon>
        <taxon>Myida</taxon>
        <taxon>Dreissenoidea</taxon>
        <taxon>Dreissenidae</taxon>
        <taxon>Dreissena</taxon>
    </lineage>
</organism>
<reference evidence="1" key="2">
    <citation type="submission" date="2020-11" db="EMBL/GenBank/DDBJ databases">
        <authorList>
            <person name="McCartney M.A."/>
            <person name="Auch B."/>
            <person name="Kono T."/>
            <person name="Mallez S."/>
            <person name="Becker A."/>
            <person name="Gohl D.M."/>
            <person name="Silverstein K.A.T."/>
            <person name="Koren S."/>
            <person name="Bechman K.B."/>
            <person name="Herman A."/>
            <person name="Abrahante J.E."/>
            <person name="Garbe J."/>
        </authorList>
    </citation>
    <scope>NUCLEOTIDE SEQUENCE</scope>
    <source>
        <strain evidence="1">Duluth1</strain>
        <tissue evidence="1">Whole animal</tissue>
    </source>
</reference>
<gene>
    <name evidence="1" type="ORF">DPMN_004384</name>
</gene>
<dbReference type="InterPro" id="IPR015919">
    <property type="entry name" value="Cadherin-like_sf"/>
</dbReference>
<keyword evidence="2" id="KW-1185">Reference proteome</keyword>
<comment type="caution">
    <text evidence="1">The sequence shown here is derived from an EMBL/GenBank/DDBJ whole genome shotgun (WGS) entry which is preliminary data.</text>
</comment>
<dbReference type="SUPFAM" id="SSF49313">
    <property type="entry name" value="Cadherin-like"/>
    <property type="match status" value="1"/>
</dbReference>
<dbReference type="GO" id="GO:0005509">
    <property type="term" value="F:calcium ion binding"/>
    <property type="evidence" value="ECO:0007669"/>
    <property type="project" value="InterPro"/>
</dbReference>
<protein>
    <submittedName>
        <fullName evidence="1">Uncharacterized protein</fullName>
    </submittedName>
</protein>
<proteinExistence type="predicted"/>
<dbReference type="GO" id="GO:0016020">
    <property type="term" value="C:membrane"/>
    <property type="evidence" value="ECO:0007669"/>
    <property type="project" value="InterPro"/>
</dbReference>
<dbReference type="Gene3D" id="2.60.40.60">
    <property type="entry name" value="Cadherins"/>
    <property type="match status" value="1"/>
</dbReference>
<dbReference type="AlphaFoldDB" id="A0A9D4RVK3"/>